<proteinExistence type="predicted"/>
<comment type="caution">
    <text evidence="1">The sequence shown here is derived from an EMBL/GenBank/DDBJ whole genome shotgun (WGS) entry which is preliminary data.</text>
</comment>
<dbReference type="AlphaFoldDB" id="A0A8J3CHJ7"/>
<reference evidence="1" key="2">
    <citation type="submission" date="2020-09" db="EMBL/GenBank/DDBJ databases">
        <authorList>
            <person name="Sun Q."/>
            <person name="Zhou Y."/>
        </authorList>
    </citation>
    <scope>NUCLEOTIDE SEQUENCE</scope>
    <source>
        <strain evidence="1">CGMCC 4.5737</strain>
    </source>
</reference>
<organism evidence="1 2">
    <name type="scientific">Longimycelium tulufanense</name>
    <dbReference type="NCBI Taxonomy" id="907463"/>
    <lineage>
        <taxon>Bacteria</taxon>
        <taxon>Bacillati</taxon>
        <taxon>Actinomycetota</taxon>
        <taxon>Actinomycetes</taxon>
        <taxon>Pseudonocardiales</taxon>
        <taxon>Pseudonocardiaceae</taxon>
        <taxon>Longimycelium</taxon>
    </lineage>
</organism>
<name>A0A8J3CHJ7_9PSEU</name>
<reference evidence="1" key="1">
    <citation type="journal article" date="2014" name="Int. J. Syst. Evol. Microbiol.">
        <title>Complete genome sequence of Corynebacterium casei LMG S-19264T (=DSM 44701T), isolated from a smear-ripened cheese.</title>
        <authorList>
            <consortium name="US DOE Joint Genome Institute (JGI-PGF)"/>
            <person name="Walter F."/>
            <person name="Albersmeier A."/>
            <person name="Kalinowski J."/>
            <person name="Ruckert C."/>
        </authorList>
    </citation>
    <scope>NUCLEOTIDE SEQUENCE</scope>
    <source>
        <strain evidence="1">CGMCC 4.5737</strain>
    </source>
</reference>
<evidence type="ECO:0000313" key="1">
    <source>
        <dbReference type="EMBL" id="GGM67668.1"/>
    </source>
</evidence>
<evidence type="ECO:0000313" key="2">
    <source>
        <dbReference type="Proteomes" id="UP000637578"/>
    </source>
</evidence>
<protein>
    <submittedName>
        <fullName evidence="1">Uncharacterized protein</fullName>
    </submittedName>
</protein>
<gene>
    <name evidence="1" type="ORF">GCM10012275_42810</name>
</gene>
<dbReference type="Proteomes" id="UP000637578">
    <property type="component" value="Unassembled WGS sequence"/>
</dbReference>
<accession>A0A8J3CHJ7</accession>
<keyword evidence="2" id="KW-1185">Reference proteome</keyword>
<sequence length="60" mass="6480">MESLDEVIQTATIGELECDCPFDRDGTHPVGAWMTCSTHRAAARVVHANTVLRAEALLAV</sequence>
<dbReference type="EMBL" id="BMMK01000022">
    <property type="protein sequence ID" value="GGM67668.1"/>
    <property type="molecule type" value="Genomic_DNA"/>
</dbReference>